<evidence type="ECO:0000313" key="1">
    <source>
        <dbReference type="EMBL" id="KAK9918733.1"/>
    </source>
</evidence>
<protein>
    <submittedName>
        <fullName evidence="1">Uncharacterized protein</fullName>
    </submittedName>
</protein>
<sequence>MDWDGLAYCTDIPLLADAQAAHTSETTSTNKADTGSAKDTTVGVLQLWCIVIAWSTLEGCTPWVTT</sequence>
<dbReference type="Proteomes" id="UP001491310">
    <property type="component" value="Unassembled WGS sequence"/>
</dbReference>
<reference evidence="1 2" key="1">
    <citation type="journal article" date="2024" name="Nat. Commun.">
        <title>Phylogenomics reveals the evolutionary origins of lichenization in chlorophyte algae.</title>
        <authorList>
            <person name="Puginier C."/>
            <person name="Libourel C."/>
            <person name="Otte J."/>
            <person name="Skaloud P."/>
            <person name="Haon M."/>
            <person name="Grisel S."/>
            <person name="Petersen M."/>
            <person name="Berrin J.G."/>
            <person name="Delaux P.M."/>
            <person name="Dal Grande F."/>
            <person name="Keller J."/>
        </authorList>
    </citation>
    <scope>NUCLEOTIDE SEQUENCE [LARGE SCALE GENOMIC DNA]</scope>
    <source>
        <strain evidence="1 2">SAG 216-7</strain>
    </source>
</reference>
<comment type="caution">
    <text evidence="1">The sequence shown here is derived from an EMBL/GenBank/DDBJ whole genome shotgun (WGS) entry which is preliminary data.</text>
</comment>
<dbReference type="EMBL" id="JALJOT010000001">
    <property type="protein sequence ID" value="KAK9918733.1"/>
    <property type="molecule type" value="Genomic_DNA"/>
</dbReference>
<proteinExistence type="predicted"/>
<keyword evidence="2" id="KW-1185">Reference proteome</keyword>
<gene>
    <name evidence="1" type="ORF">WJX75_006392</name>
</gene>
<name>A0ABR2Z3G7_9CHLO</name>
<accession>A0ABR2Z3G7</accession>
<organism evidence="1 2">
    <name type="scientific">Coccomyxa subellipsoidea</name>
    <dbReference type="NCBI Taxonomy" id="248742"/>
    <lineage>
        <taxon>Eukaryota</taxon>
        <taxon>Viridiplantae</taxon>
        <taxon>Chlorophyta</taxon>
        <taxon>core chlorophytes</taxon>
        <taxon>Trebouxiophyceae</taxon>
        <taxon>Trebouxiophyceae incertae sedis</taxon>
        <taxon>Coccomyxaceae</taxon>
        <taxon>Coccomyxa</taxon>
    </lineage>
</organism>
<evidence type="ECO:0000313" key="2">
    <source>
        <dbReference type="Proteomes" id="UP001491310"/>
    </source>
</evidence>